<evidence type="ECO:0000256" key="6">
    <source>
        <dbReference type="ARBA" id="ARBA00022989"/>
    </source>
</evidence>
<dbReference type="GO" id="GO:0005886">
    <property type="term" value="C:plasma membrane"/>
    <property type="evidence" value="ECO:0007669"/>
    <property type="project" value="TreeGrafter"/>
</dbReference>
<dbReference type="Gene3D" id="3.40.850.10">
    <property type="entry name" value="Kinesin motor domain"/>
    <property type="match status" value="2"/>
</dbReference>
<dbReference type="GO" id="GO:0000146">
    <property type="term" value="F:microfilament motor activity"/>
    <property type="evidence" value="ECO:0007669"/>
    <property type="project" value="TreeGrafter"/>
</dbReference>
<dbReference type="PROSITE" id="PS50856">
    <property type="entry name" value="AMOP"/>
    <property type="match status" value="1"/>
</dbReference>
<feature type="region of interest" description="Disordered" evidence="13">
    <location>
        <begin position="1"/>
        <end position="46"/>
    </location>
</feature>
<evidence type="ECO:0000256" key="3">
    <source>
        <dbReference type="ARBA" id="ARBA00022692"/>
    </source>
</evidence>
<sequence>MVTEENARLRSSTEAKAYKASQEQEPAVDWSEGTQQASSEERDFPLKNSKSNGFDCIVYCKGSCKRAICRLVAHRGSSCCGYRTDLIVCALVLIDVAHKKYNMEFESLEERCNRILRNMEAALTARDRVGIQDFVLLDAYTSETAFLDNLRKRFHENLIYTYIGTLLVSVNPYKDLDMFSKKQMDTYMGVNFFELPPHIYALADNVFRTMLSEFNNHFILISGESGAGKTEASKKILQFYAVSCPSTKLLNNVRDRLLLSNPVLEAFGNAKTLKNDNSSRFGKYMDIQFDHQGGAVGGHILSYLLEKSRVVHQNHGERNFHIFYQLVEGGEDDLLRWLGLERNCKNYRYLVQGDCAKVSSINDKSDWRTVRKALSVIDFSESDTEHLFGIIASVLHLGNVKFETNARGYATLNNNQEMHWVSKLLGIPHQVLKEGLTHRKIEAKTEEVLSPFSVDHAVYARDALAKAIYGRTFNWLVDKVNDSLVNKFCINYCNEKLQQLFIQLTLKSEQEEYEMEGIEDEECLRPGEATDLTFLEKMEEKIGGHPHFVTHKLADKKTRKTMERGDFRLLHYAGEVTYCAVGFLDKNNDLLYRNGKEVMRQSKNAIIRRCFPSEPDSKKRPETVVTQFKNSLVGLTEILMSKEPWYVRCIKPNEAKQPGQFDDVLVRHQVKYLGLMEHLRVRRAGFAYRRKYEIFLQRYKPLCPDTWPNWRGTAAEGVRCLIKYLGYKPDEYKMGRTKIFIRHPRTLFATEDAFQVCKHKLATTIQAKYKGYRVKGDYLKQKEAATKIENCWRGLMARKERERRAWAAKVIKRFIKGFMTRNQPACIDNSEYLAYARQSYLMRLKGNLPKTVLEKDSWLTPPPIMNEVSQLLKKIYTRLMVRKYVRGITPQRKAQYSVPVVKYDRNGFRPHLRQLIFTQRAAYLVEEAKIKQRIDYGDLVLQCDYLFETLTKLSFIANKENSIKVVQGSVRFDIQPGREGFVDFKSGQESMIYRTRNGHLMVLYQHYQHTVDQIKADLTGYVFEVHTGKLDSKFKAVLVNSTKWQYYGTLNVAGTLQMTWNTSLVRAERVNIELWGYRETGKPYSEEWHGEWEYLYSLAKDYPNNGSFSFLPKPAENGISSWELGSLRVSSSSHPDGMRNVQAAWTEDHALAWHLEERFRENSTVWALEKCLSWDQLENQLPNFLSEIIDCPCTLAQARADTGRFHTDYGCDIEKGSVCTYHPGSVHCVRAIQASPKYAAGQQCCYDSTGAQVLTADSIGGSTPDRAHDWGSPPYRKPPRIPGQSHWVYDVLSFYYCCLWSDNCHYYFKHRPSSDCRRYQSPSSAVVFGDPHFITFDGVSYSFNGKGEYTLLTSAEKRLTIQARTEPVNGTIKATKLSAVAMREASSDVIEVRLVSGNTGLEVLHNQKALSFSEQSWMDLHGVFVFSPSSTNVTVMFSSGAGVEVRRTEETMMTTVLLPEEFKTTTLGLLGNMNSDAKDDLVLSDGQLVQNNSNPEELFRFGASWAVMNTSALFTYDSEYLLDQYYHAPRHDPSFSPVFSVPENPDDPLTNQAAEICSGEGSQFCRYDILVGRSPRMGNATRMSFQSHISLVEDLKPEKVHIQKKQEKL</sequence>
<dbReference type="GO" id="GO:0006897">
    <property type="term" value="P:endocytosis"/>
    <property type="evidence" value="ECO:0007669"/>
    <property type="project" value="TreeGrafter"/>
</dbReference>
<dbReference type="InterPro" id="IPR036961">
    <property type="entry name" value="Kinesin_motor_dom_sf"/>
</dbReference>
<keyword evidence="7 11" id="KW-0518">Myosin</keyword>
<dbReference type="FunFam" id="3.40.850.10:FF:000101">
    <property type="entry name" value="Slow myosin heavy chain 2"/>
    <property type="match status" value="1"/>
</dbReference>
<feature type="compositionally biased region" description="Basic and acidic residues" evidence="13">
    <location>
        <begin position="1"/>
        <end position="17"/>
    </location>
</feature>
<dbReference type="InterPro" id="IPR056619">
    <property type="entry name" value="C8-3_MUC4"/>
</dbReference>
<dbReference type="PROSITE" id="PS51233">
    <property type="entry name" value="VWFD"/>
    <property type="match status" value="1"/>
</dbReference>
<evidence type="ECO:0000256" key="8">
    <source>
        <dbReference type="ARBA" id="ARBA00023136"/>
    </source>
</evidence>
<dbReference type="Gene3D" id="6.20.240.20">
    <property type="match status" value="1"/>
</dbReference>
<dbReference type="Gene3D" id="1.20.120.720">
    <property type="entry name" value="Myosin VI head, motor domain, U50 subdomain"/>
    <property type="match status" value="1"/>
</dbReference>
<feature type="region of interest" description="Actin-binding" evidence="11">
    <location>
        <begin position="632"/>
        <end position="654"/>
    </location>
</feature>
<keyword evidence="10 11" id="KW-0009">Actin-binding</keyword>
<dbReference type="GO" id="GO:0051015">
    <property type="term" value="F:actin filament binding"/>
    <property type="evidence" value="ECO:0007669"/>
    <property type="project" value="TreeGrafter"/>
</dbReference>
<dbReference type="SUPFAM" id="SSF52540">
    <property type="entry name" value="P-loop containing nucleoside triphosphate hydrolases"/>
    <property type="match status" value="1"/>
</dbReference>
<keyword evidence="8" id="KW-0472">Membrane</keyword>
<keyword evidence="12" id="KW-0175">Coiled coil</keyword>
<dbReference type="InterPro" id="IPR005533">
    <property type="entry name" value="AMOP_dom"/>
</dbReference>
<gene>
    <name evidence="17" type="ORF">MMEN_LOCUS4246</name>
</gene>
<evidence type="ECO:0000256" key="2">
    <source>
        <dbReference type="ARBA" id="ARBA00008314"/>
    </source>
</evidence>
<organism evidence="17 18">
    <name type="scientific">Menidia menidia</name>
    <name type="common">Atlantic silverside</name>
    <dbReference type="NCBI Taxonomy" id="238744"/>
    <lineage>
        <taxon>Eukaryota</taxon>
        <taxon>Metazoa</taxon>
        <taxon>Chordata</taxon>
        <taxon>Craniata</taxon>
        <taxon>Vertebrata</taxon>
        <taxon>Euteleostomi</taxon>
        <taxon>Actinopterygii</taxon>
        <taxon>Neopterygii</taxon>
        <taxon>Teleostei</taxon>
        <taxon>Neoteleostei</taxon>
        <taxon>Acanthomorphata</taxon>
        <taxon>Ovalentaria</taxon>
        <taxon>Atherinomorphae</taxon>
        <taxon>Atheriniformes</taxon>
        <taxon>Atherinopsidae</taxon>
        <taxon>Menidiinae</taxon>
        <taxon>Menidia</taxon>
    </lineage>
</organism>
<keyword evidence="3" id="KW-0812">Transmembrane</keyword>
<dbReference type="GO" id="GO:0005737">
    <property type="term" value="C:cytoplasm"/>
    <property type="evidence" value="ECO:0007669"/>
    <property type="project" value="TreeGrafter"/>
</dbReference>
<feature type="domain" description="AMOP" evidence="14">
    <location>
        <begin position="1163"/>
        <end position="1311"/>
    </location>
</feature>
<dbReference type="SMART" id="SM00723">
    <property type="entry name" value="AMOP"/>
    <property type="match status" value="1"/>
</dbReference>
<keyword evidence="5 11" id="KW-0067">ATP-binding</keyword>
<keyword evidence="6" id="KW-1133">Transmembrane helix</keyword>
<feature type="binding site" evidence="11">
    <location>
        <begin position="223"/>
        <end position="230"/>
    </location>
    <ligand>
        <name>ATP</name>
        <dbReference type="ChEBI" id="CHEBI:30616"/>
    </ligand>
</feature>
<dbReference type="Pfam" id="PF23263">
    <property type="entry name" value="C8-3_MUC4"/>
    <property type="match status" value="1"/>
</dbReference>
<keyword evidence="9 11" id="KW-0505">Motor protein</keyword>
<dbReference type="SMART" id="SM00216">
    <property type="entry name" value="VWD"/>
    <property type="match status" value="1"/>
</dbReference>
<keyword evidence="18" id="KW-1185">Reference proteome</keyword>
<dbReference type="FunFam" id="1.20.5.190:FF:000085">
    <property type="entry name" value="Myosin IHa"/>
    <property type="match status" value="1"/>
</dbReference>
<dbReference type="SMART" id="SM00242">
    <property type="entry name" value="MYSc"/>
    <property type="match status" value="1"/>
</dbReference>
<dbReference type="PRINTS" id="PR00193">
    <property type="entry name" value="MYOSINHEAVY"/>
</dbReference>
<name>A0A8S4AKL4_9TELE</name>
<comment type="subcellular location">
    <subcellularLocation>
        <location evidence="1">Membrane</location>
    </subcellularLocation>
</comment>
<evidence type="ECO:0000313" key="17">
    <source>
        <dbReference type="EMBL" id="CAG5867445.1"/>
    </source>
</evidence>
<dbReference type="Proteomes" id="UP000677803">
    <property type="component" value="Unassembled WGS sequence"/>
</dbReference>
<dbReference type="Gene3D" id="1.20.5.190">
    <property type="match status" value="1"/>
</dbReference>
<protein>
    <submittedName>
        <fullName evidence="17">(Atlantic silverside) hypothetical protein</fullName>
    </submittedName>
</protein>
<dbReference type="InterPro" id="IPR001609">
    <property type="entry name" value="Myosin_head_motor_dom-like"/>
</dbReference>
<evidence type="ECO:0000256" key="4">
    <source>
        <dbReference type="ARBA" id="ARBA00022741"/>
    </source>
</evidence>
<dbReference type="PANTHER" id="PTHR13140:SF353">
    <property type="entry name" value="UNCONVENTIONAL MYOSIN-IH"/>
    <property type="match status" value="1"/>
</dbReference>
<dbReference type="InterPro" id="IPR001846">
    <property type="entry name" value="VWF_type-D"/>
</dbReference>
<dbReference type="GO" id="GO:0030048">
    <property type="term" value="P:actin filament-based movement"/>
    <property type="evidence" value="ECO:0007669"/>
    <property type="project" value="TreeGrafter"/>
</dbReference>
<dbReference type="GO" id="GO:0005524">
    <property type="term" value="F:ATP binding"/>
    <property type="evidence" value="ECO:0007669"/>
    <property type="project" value="UniProtKB-UniRule"/>
</dbReference>
<dbReference type="Gene3D" id="1.20.58.530">
    <property type="match status" value="2"/>
</dbReference>
<feature type="domain" description="VWFD" evidence="15">
    <location>
        <begin position="1323"/>
        <end position="1513"/>
    </location>
</feature>
<evidence type="ECO:0000259" key="16">
    <source>
        <dbReference type="PROSITE" id="PS51456"/>
    </source>
</evidence>
<keyword evidence="4 11" id="KW-0547">Nucleotide-binding</keyword>
<dbReference type="GO" id="GO:0016459">
    <property type="term" value="C:myosin complex"/>
    <property type="evidence" value="ECO:0007669"/>
    <property type="project" value="UniProtKB-KW"/>
</dbReference>
<dbReference type="PANTHER" id="PTHR13140">
    <property type="entry name" value="MYOSIN"/>
    <property type="match status" value="1"/>
</dbReference>
<evidence type="ECO:0000256" key="5">
    <source>
        <dbReference type="ARBA" id="ARBA00022840"/>
    </source>
</evidence>
<dbReference type="Pfam" id="PF00094">
    <property type="entry name" value="VWD"/>
    <property type="match status" value="1"/>
</dbReference>
<evidence type="ECO:0000256" key="9">
    <source>
        <dbReference type="ARBA" id="ARBA00023175"/>
    </source>
</evidence>
<dbReference type="Pfam" id="PF03782">
    <property type="entry name" value="AMOP"/>
    <property type="match status" value="1"/>
</dbReference>
<reference evidence="17" key="1">
    <citation type="submission" date="2021-05" db="EMBL/GenBank/DDBJ databases">
        <authorList>
            <person name="Tigano A."/>
        </authorList>
    </citation>
    <scope>NUCLEOTIDE SEQUENCE</scope>
</reference>
<feature type="domain" description="Myosin motor" evidence="16">
    <location>
        <begin position="130"/>
        <end position="755"/>
    </location>
</feature>
<comment type="caution">
    <text evidence="17">The sequence shown here is derived from an EMBL/GenBank/DDBJ whole genome shotgun (WGS) entry which is preliminary data.</text>
</comment>
<evidence type="ECO:0000256" key="13">
    <source>
        <dbReference type="SAM" id="MobiDB-lite"/>
    </source>
</evidence>
<proteinExistence type="inferred from homology"/>
<evidence type="ECO:0000259" key="14">
    <source>
        <dbReference type="PROSITE" id="PS50856"/>
    </source>
</evidence>
<comment type="similarity">
    <text evidence="2 11">Belongs to the TRAFAC class myosin-kinesin ATPase superfamily. Myosin family.</text>
</comment>
<evidence type="ECO:0000259" key="15">
    <source>
        <dbReference type="PROSITE" id="PS51233"/>
    </source>
</evidence>
<feature type="coiled-coil region" evidence="12">
    <location>
        <begin position="98"/>
        <end position="125"/>
    </location>
</feature>
<accession>A0A8S4AKL4</accession>
<evidence type="ECO:0000256" key="7">
    <source>
        <dbReference type="ARBA" id="ARBA00023123"/>
    </source>
</evidence>
<dbReference type="OrthoDB" id="6051552at2759"/>
<evidence type="ECO:0000256" key="1">
    <source>
        <dbReference type="ARBA" id="ARBA00004370"/>
    </source>
</evidence>
<dbReference type="EMBL" id="CAJRST010003335">
    <property type="protein sequence ID" value="CAG5867445.1"/>
    <property type="molecule type" value="Genomic_DNA"/>
</dbReference>
<evidence type="ECO:0000256" key="11">
    <source>
        <dbReference type="PROSITE-ProRule" id="PRU00782"/>
    </source>
</evidence>
<dbReference type="GO" id="GO:0005902">
    <property type="term" value="C:microvillus"/>
    <property type="evidence" value="ECO:0007669"/>
    <property type="project" value="TreeGrafter"/>
</dbReference>
<evidence type="ECO:0000256" key="12">
    <source>
        <dbReference type="SAM" id="Coils"/>
    </source>
</evidence>
<dbReference type="Pfam" id="PF00063">
    <property type="entry name" value="Myosin_head"/>
    <property type="match status" value="3"/>
</dbReference>
<dbReference type="InterPro" id="IPR027417">
    <property type="entry name" value="P-loop_NTPase"/>
</dbReference>
<dbReference type="GO" id="GO:0007015">
    <property type="term" value="P:actin filament organization"/>
    <property type="evidence" value="ECO:0007669"/>
    <property type="project" value="TreeGrafter"/>
</dbReference>
<dbReference type="PROSITE" id="PS50096">
    <property type="entry name" value="IQ"/>
    <property type="match status" value="2"/>
</dbReference>
<evidence type="ECO:0000313" key="18">
    <source>
        <dbReference type="Proteomes" id="UP000677803"/>
    </source>
</evidence>
<evidence type="ECO:0000256" key="10">
    <source>
        <dbReference type="ARBA" id="ARBA00023203"/>
    </source>
</evidence>
<dbReference type="PROSITE" id="PS51456">
    <property type="entry name" value="MYOSIN_MOTOR"/>
    <property type="match status" value="1"/>
</dbReference>